<dbReference type="PROSITE" id="PS51257">
    <property type="entry name" value="PROKAR_LIPOPROTEIN"/>
    <property type="match status" value="1"/>
</dbReference>
<accession>A0ABT1P678</accession>
<gene>
    <name evidence="2" type="ORF">NON19_02270</name>
</gene>
<evidence type="ECO:0000256" key="1">
    <source>
        <dbReference type="SAM" id="SignalP"/>
    </source>
</evidence>
<evidence type="ECO:0000313" key="2">
    <source>
        <dbReference type="EMBL" id="MCQ4040881.1"/>
    </source>
</evidence>
<name>A0ABT1P678_9ACTN</name>
<feature type="chain" id="PRO_5046388510" evidence="1">
    <location>
        <begin position="22"/>
        <end position="119"/>
    </location>
</feature>
<reference evidence="2 3" key="1">
    <citation type="submission" date="2022-06" db="EMBL/GenBank/DDBJ databases">
        <title>Draft genome sequence of type strain Streptomyces rubrisoli DSM 42083.</title>
        <authorList>
            <person name="Duangmal K."/>
            <person name="Klaysubun C."/>
        </authorList>
    </citation>
    <scope>NUCLEOTIDE SEQUENCE [LARGE SCALE GENOMIC DNA]</scope>
    <source>
        <strain evidence="2 3">DSM 42083</strain>
    </source>
</reference>
<dbReference type="RefSeq" id="WP_255924814.1">
    <property type="nucleotide sequence ID" value="NZ_JANFNH010000001.1"/>
</dbReference>
<protein>
    <submittedName>
        <fullName evidence="2">Molybdenum ABC transporter substrate-binding protein</fullName>
    </submittedName>
</protein>
<dbReference type="EMBL" id="JANFNH010000001">
    <property type="protein sequence ID" value="MCQ4040881.1"/>
    <property type="molecule type" value="Genomic_DNA"/>
</dbReference>
<sequence>MIRPHRAFAALVLVTATVALAGCGGESGPSSRAEVCRSFDKLGDRMLAANGVFDDPLFHQTGDLAGLTSRYPGPPDLSADAARLHRIAGSNSTTGADLLAATEHIADLCGHPLGLGGTL</sequence>
<organism evidence="2 3">
    <name type="scientific">Streptantibioticus rubrisoli</name>
    <dbReference type="NCBI Taxonomy" id="1387313"/>
    <lineage>
        <taxon>Bacteria</taxon>
        <taxon>Bacillati</taxon>
        <taxon>Actinomycetota</taxon>
        <taxon>Actinomycetes</taxon>
        <taxon>Kitasatosporales</taxon>
        <taxon>Streptomycetaceae</taxon>
        <taxon>Streptantibioticus</taxon>
    </lineage>
</organism>
<dbReference type="Proteomes" id="UP001206206">
    <property type="component" value="Unassembled WGS sequence"/>
</dbReference>
<comment type="caution">
    <text evidence="2">The sequence shown here is derived from an EMBL/GenBank/DDBJ whole genome shotgun (WGS) entry which is preliminary data.</text>
</comment>
<keyword evidence="3" id="KW-1185">Reference proteome</keyword>
<evidence type="ECO:0000313" key="3">
    <source>
        <dbReference type="Proteomes" id="UP001206206"/>
    </source>
</evidence>
<proteinExistence type="predicted"/>
<keyword evidence="1" id="KW-0732">Signal</keyword>
<feature type="signal peptide" evidence="1">
    <location>
        <begin position="1"/>
        <end position="21"/>
    </location>
</feature>